<protein>
    <recommendedName>
        <fullName evidence="5">D12 class N6 adenine-specific DNA methyltransferase</fullName>
    </recommendedName>
</protein>
<comment type="caution">
    <text evidence="4">The sequence shown here is derived from an EMBL/GenBank/DDBJ whole genome shotgun (WGS) entry which is preliminary data.</text>
</comment>
<keyword evidence="2" id="KW-0808">Transferase</keyword>
<evidence type="ECO:0000256" key="1">
    <source>
        <dbReference type="ARBA" id="ARBA00022603"/>
    </source>
</evidence>
<reference evidence="4" key="1">
    <citation type="journal article" date="2015" name="Nature">
        <title>Complex archaea that bridge the gap between prokaryotes and eukaryotes.</title>
        <authorList>
            <person name="Spang A."/>
            <person name="Saw J.H."/>
            <person name="Jorgensen S.L."/>
            <person name="Zaremba-Niedzwiedzka K."/>
            <person name="Martijn J."/>
            <person name="Lind A.E."/>
            <person name="van Eijk R."/>
            <person name="Schleper C."/>
            <person name="Guy L."/>
            <person name="Ettema T.J."/>
        </authorList>
    </citation>
    <scope>NUCLEOTIDE SEQUENCE</scope>
</reference>
<evidence type="ECO:0000256" key="3">
    <source>
        <dbReference type="ARBA" id="ARBA00022691"/>
    </source>
</evidence>
<proteinExistence type="predicted"/>
<organism evidence="4">
    <name type="scientific">marine sediment metagenome</name>
    <dbReference type="NCBI Taxonomy" id="412755"/>
    <lineage>
        <taxon>unclassified sequences</taxon>
        <taxon>metagenomes</taxon>
        <taxon>ecological metagenomes</taxon>
    </lineage>
</organism>
<keyword evidence="1" id="KW-0489">Methyltransferase</keyword>
<name>A0A0F9KFR2_9ZZZZ</name>
<evidence type="ECO:0000256" key="2">
    <source>
        <dbReference type="ARBA" id="ARBA00022679"/>
    </source>
</evidence>
<sequence length="327" mass="38269">MIKSGISQIGGKYRLKNILIDNTPYHEYFLSLFCGSCVYELNKKKANHYECFNDKNPEIANYFIVIKKFFKEFEERRKKGPYTIISRYLYDLLNAGILTPDDMIEQAIQFHYKIKLSFASQLKFRGLIPETTSKKQFITQAKKDFKEAAKNRNRTEGHFKNSLGKTTRPISNNDCGILTPLNPKLEKRLKYVIIEALDFRDLYNRFYRSYYIKKGLTKEVFIYADEPYPGTEKYYGNLFKPEDHQDLIEICLNSPFNIMLSTGGECGIYLDALGDAGWFIKEVYTRYSTNANNQNLTKEYICMNYDIGKVHKMVMDNQPNIMNYVEG</sequence>
<dbReference type="GO" id="GO:0043565">
    <property type="term" value="F:sequence-specific DNA binding"/>
    <property type="evidence" value="ECO:0007669"/>
    <property type="project" value="TreeGrafter"/>
</dbReference>
<dbReference type="PANTHER" id="PTHR30481">
    <property type="entry name" value="DNA ADENINE METHYLASE"/>
    <property type="match status" value="1"/>
</dbReference>
<dbReference type="GO" id="GO:0009007">
    <property type="term" value="F:site-specific DNA-methyltransferase (adenine-specific) activity"/>
    <property type="evidence" value="ECO:0007669"/>
    <property type="project" value="UniProtKB-EC"/>
</dbReference>
<dbReference type="GO" id="GO:1904047">
    <property type="term" value="F:S-adenosyl-L-methionine binding"/>
    <property type="evidence" value="ECO:0007669"/>
    <property type="project" value="TreeGrafter"/>
</dbReference>
<dbReference type="SUPFAM" id="SSF53335">
    <property type="entry name" value="S-adenosyl-L-methionine-dependent methyltransferases"/>
    <property type="match status" value="1"/>
</dbReference>
<dbReference type="GO" id="GO:0006298">
    <property type="term" value="P:mismatch repair"/>
    <property type="evidence" value="ECO:0007669"/>
    <property type="project" value="TreeGrafter"/>
</dbReference>
<keyword evidence="3" id="KW-0949">S-adenosyl-L-methionine</keyword>
<accession>A0A0F9KFR2</accession>
<dbReference type="Gene3D" id="3.40.50.150">
    <property type="entry name" value="Vaccinia Virus protein VP39"/>
    <property type="match status" value="2"/>
</dbReference>
<gene>
    <name evidence="4" type="ORF">LCGC14_1639980</name>
</gene>
<dbReference type="InterPro" id="IPR012327">
    <property type="entry name" value="MeTrfase_D12"/>
</dbReference>
<dbReference type="EMBL" id="LAZR01013654">
    <property type="protein sequence ID" value="KKM20983.1"/>
    <property type="molecule type" value="Genomic_DNA"/>
</dbReference>
<dbReference type="GO" id="GO:0032259">
    <property type="term" value="P:methylation"/>
    <property type="evidence" value="ECO:0007669"/>
    <property type="project" value="UniProtKB-KW"/>
</dbReference>
<evidence type="ECO:0000313" key="4">
    <source>
        <dbReference type="EMBL" id="KKM20983.1"/>
    </source>
</evidence>
<evidence type="ECO:0008006" key="5">
    <source>
        <dbReference type="Google" id="ProtNLM"/>
    </source>
</evidence>
<dbReference type="GO" id="GO:0009307">
    <property type="term" value="P:DNA restriction-modification system"/>
    <property type="evidence" value="ECO:0007669"/>
    <property type="project" value="InterPro"/>
</dbReference>
<dbReference type="InterPro" id="IPR029063">
    <property type="entry name" value="SAM-dependent_MTases_sf"/>
</dbReference>
<dbReference type="AlphaFoldDB" id="A0A0F9KFR2"/>